<dbReference type="KEGG" id="bcom:BAUCODRAFT_110894"/>
<dbReference type="InterPro" id="IPR029058">
    <property type="entry name" value="AB_hydrolase_fold"/>
</dbReference>
<evidence type="ECO:0000259" key="3">
    <source>
        <dbReference type="Pfam" id="PF07859"/>
    </source>
</evidence>
<dbReference type="EMBL" id="KB445557">
    <property type="protein sequence ID" value="EMC95409.1"/>
    <property type="molecule type" value="Genomic_DNA"/>
</dbReference>
<dbReference type="AlphaFoldDB" id="M2N8I2"/>
<dbReference type="GeneID" id="19107178"/>
<dbReference type="STRING" id="717646.M2N8I2"/>
<dbReference type="InterPro" id="IPR033140">
    <property type="entry name" value="Lipase_GDXG_put_SER_AS"/>
</dbReference>
<feature type="compositionally biased region" description="Polar residues" evidence="2">
    <location>
        <begin position="411"/>
        <end position="420"/>
    </location>
</feature>
<feature type="compositionally biased region" description="Basic and acidic residues" evidence="2">
    <location>
        <begin position="393"/>
        <end position="403"/>
    </location>
</feature>
<dbReference type="GO" id="GO:0004771">
    <property type="term" value="F:sterol ester esterase activity"/>
    <property type="evidence" value="ECO:0007669"/>
    <property type="project" value="TreeGrafter"/>
</dbReference>
<dbReference type="OMA" id="NMYDATY"/>
<evidence type="ECO:0000256" key="1">
    <source>
        <dbReference type="PROSITE-ProRule" id="PRU10038"/>
    </source>
</evidence>
<feature type="region of interest" description="Disordered" evidence="2">
    <location>
        <begin position="593"/>
        <end position="615"/>
    </location>
</feature>
<evidence type="ECO:0000313" key="5">
    <source>
        <dbReference type="Proteomes" id="UP000011761"/>
    </source>
</evidence>
<feature type="compositionally biased region" description="Basic residues" evidence="2">
    <location>
        <begin position="631"/>
        <end position="644"/>
    </location>
</feature>
<dbReference type="PANTHER" id="PTHR23025:SF3">
    <property type="entry name" value="HORMONE-SENSITIVE LIPASE"/>
    <property type="match status" value="1"/>
</dbReference>
<dbReference type="GO" id="GO:0005829">
    <property type="term" value="C:cytosol"/>
    <property type="evidence" value="ECO:0007669"/>
    <property type="project" value="TreeGrafter"/>
</dbReference>
<gene>
    <name evidence="4" type="ORF">BAUCODRAFT_110894</name>
</gene>
<feature type="domain" description="Alpha/beta hydrolase fold-3" evidence="3">
    <location>
        <begin position="429"/>
        <end position="507"/>
    </location>
</feature>
<feature type="active site" evidence="1">
    <location>
        <position position="297"/>
    </location>
</feature>
<dbReference type="InterPro" id="IPR013094">
    <property type="entry name" value="AB_hydrolase_3"/>
</dbReference>
<dbReference type="OrthoDB" id="5570009at2759"/>
<dbReference type="Proteomes" id="UP000011761">
    <property type="component" value="Unassembled WGS sequence"/>
</dbReference>
<reference evidence="4 5" key="1">
    <citation type="journal article" date="2012" name="PLoS Pathog.">
        <title>Diverse lifestyles and strategies of plant pathogenesis encoded in the genomes of eighteen Dothideomycetes fungi.</title>
        <authorList>
            <person name="Ohm R.A."/>
            <person name="Feau N."/>
            <person name="Henrissat B."/>
            <person name="Schoch C.L."/>
            <person name="Horwitz B.A."/>
            <person name="Barry K.W."/>
            <person name="Condon B.J."/>
            <person name="Copeland A.C."/>
            <person name="Dhillon B."/>
            <person name="Glaser F."/>
            <person name="Hesse C.N."/>
            <person name="Kosti I."/>
            <person name="LaButti K."/>
            <person name="Lindquist E.A."/>
            <person name="Lucas S."/>
            <person name="Salamov A.A."/>
            <person name="Bradshaw R.E."/>
            <person name="Ciuffetti L."/>
            <person name="Hamelin R.C."/>
            <person name="Kema G.H.J."/>
            <person name="Lawrence C."/>
            <person name="Scott J.A."/>
            <person name="Spatafora J.W."/>
            <person name="Turgeon B.G."/>
            <person name="de Wit P.J.G.M."/>
            <person name="Zhong S."/>
            <person name="Goodwin S.B."/>
            <person name="Grigoriev I.V."/>
        </authorList>
    </citation>
    <scope>NUCLEOTIDE SEQUENCE [LARGE SCALE GENOMIC DNA]</scope>
    <source>
        <strain evidence="4 5">UAMH 10762</strain>
    </source>
</reference>
<organism evidence="4 5">
    <name type="scientific">Baudoinia panamericana (strain UAMH 10762)</name>
    <name type="common">Angels' share fungus</name>
    <name type="synonym">Baudoinia compniacensis (strain UAMH 10762)</name>
    <dbReference type="NCBI Taxonomy" id="717646"/>
    <lineage>
        <taxon>Eukaryota</taxon>
        <taxon>Fungi</taxon>
        <taxon>Dikarya</taxon>
        <taxon>Ascomycota</taxon>
        <taxon>Pezizomycotina</taxon>
        <taxon>Dothideomycetes</taxon>
        <taxon>Dothideomycetidae</taxon>
        <taxon>Mycosphaerellales</taxon>
        <taxon>Teratosphaeriaceae</taxon>
        <taxon>Baudoinia</taxon>
    </lineage>
</organism>
<dbReference type="Gene3D" id="3.40.50.1820">
    <property type="entry name" value="alpha/beta hydrolase"/>
    <property type="match status" value="1"/>
</dbReference>
<sequence>MIDHVLGRPNTRFRKYQVFTVVLLWSLYLYKGNPDGPRPLRRLSQYLTKRLTTWRQFVIFCLSLYVARNFARVVGLESPEPLENLYSSAYFRATWITTALDAGFWTAMHLRPKWLKDLASVIFTVYYLFCAEQADEMVRRVRGALTLQHLRVSWNKAKTPYLSAVTSLLRPKEMTVKPHRLRIHRPEASSYKEPIMAWLYYPGTSEQLQDEEKIVLDIPGGGFVAMDPRCHDDKLMAWAAKLRLPVLALDYKKAPDQVYPYALNECYDAYWQIIESNGRCLGLSGSRSPKVVLSGDSAGGNLATGLMCMLLSESPYGGWNPGDRAEHGALPVPEALVLIYPALDMNISNWMTDEQTALLVAPERRRAHKGVISRKSDDYRRLTHDTPYASTDDFNRADDEERPKMKHSMKSSRNLSTSGKPPTRLQMRSMISYFNDRILSPEMLRAMIIMYIGPHNKPDFATDHLLSPILTPENILERFPKTYFLTGERDPLSDDTIIMVGRLRQAHLQRFRERQELGIIPASERFDDSKHVEEMLIPEISHGFLQFVGVYPEGRKYIELCSSWMKQAFDESDARDLETPVAERRSKDYFARSFGTRHHSRTGTAGSEVDERPLEIPGLSMTPIVADAAKRKASSGKGRIHKRAGGGSGARSPLTTRRSFLRLTSGQDFMARRMNSVTSGLIGDAIEPMTP</sequence>
<dbReference type="PROSITE" id="PS01174">
    <property type="entry name" value="LIPASE_GDXG_SER"/>
    <property type="match status" value="1"/>
</dbReference>
<dbReference type="GO" id="GO:0004806">
    <property type="term" value="F:triacylglycerol lipase activity"/>
    <property type="evidence" value="ECO:0007669"/>
    <property type="project" value="TreeGrafter"/>
</dbReference>
<keyword evidence="5" id="KW-1185">Reference proteome</keyword>
<dbReference type="eggNOG" id="KOG4388">
    <property type="taxonomic scope" value="Eukaryota"/>
</dbReference>
<dbReference type="Pfam" id="PF07859">
    <property type="entry name" value="Abhydrolase_3"/>
    <property type="match status" value="2"/>
</dbReference>
<dbReference type="PANTHER" id="PTHR23025">
    <property type="entry name" value="TRIACYLGLYCEROL LIPASE"/>
    <property type="match status" value="1"/>
</dbReference>
<dbReference type="HOGENOM" id="CLU_003590_1_0_1"/>
<feature type="domain" description="Alpha/beta hydrolase fold-3" evidence="3">
    <location>
        <begin position="219"/>
        <end position="352"/>
    </location>
</feature>
<dbReference type="GO" id="GO:0019433">
    <property type="term" value="P:triglyceride catabolic process"/>
    <property type="evidence" value="ECO:0007669"/>
    <property type="project" value="TreeGrafter"/>
</dbReference>
<feature type="region of interest" description="Disordered" evidence="2">
    <location>
        <begin position="628"/>
        <end position="658"/>
    </location>
</feature>
<evidence type="ECO:0000256" key="2">
    <source>
        <dbReference type="SAM" id="MobiDB-lite"/>
    </source>
</evidence>
<accession>M2N8I2</accession>
<proteinExistence type="predicted"/>
<dbReference type="SUPFAM" id="SSF53474">
    <property type="entry name" value="alpha/beta-Hydrolases"/>
    <property type="match status" value="1"/>
</dbReference>
<feature type="region of interest" description="Disordered" evidence="2">
    <location>
        <begin position="382"/>
        <end position="422"/>
    </location>
</feature>
<dbReference type="RefSeq" id="XP_007677884.1">
    <property type="nucleotide sequence ID" value="XM_007679694.1"/>
</dbReference>
<evidence type="ECO:0000313" key="4">
    <source>
        <dbReference type="EMBL" id="EMC95409.1"/>
    </source>
</evidence>
<protein>
    <recommendedName>
        <fullName evidence="3">Alpha/beta hydrolase fold-3 domain-containing protein</fullName>
    </recommendedName>
</protein>
<name>M2N8I2_BAUPA</name>